<dbReference type="CDD" id="cd22890">
    <property type="entry name" value="ChiS-DBD"/>
    <property type="match status" value="1"/>
</dbReference>
<feature type="repeat" description="TPR" evidence="1">
    <location>
        <begin position="172"/>
        <end position="205"/>
    </location>
</feature>
<keyword evidence="2" id="KW-1133">Transmembrane helix</keyword>
<dbReference type="CDD" id="cd00130">
    <property type="entry name" value="PAS"/>
    <property type="match status" value="1"/>
</dbReference>
<name>A0AAW3ZQF2_9GAMM</name>
<feature type="domain" description="PAS" evidence="3">
    <location>
        <begin position="460"/>
        <end position="530"/>
    </location>
</feature>
<evidence type="ECO:0000313" key="4">
    <source>
        <dbReference type="EMBL" id="MBD8527765.1"/>
    </source>
</evidence>
<dbReference type="SMART" id="SM00091">
    <property type="entry name" value="PAS"/>
    <property type="match status" value="1"/>
</dbReference>
<dbReference type="Pfam" id="PF13424">
    <property type="entry name" value="TPR_12"/>
    <property type="match status" value="1"/>
</dbReference>
<dbReference type="SUPFAM" id="SSF55785">
    <property type="entry name" value="PYP-like sensor domain (PAS domain)"/>
    <property type="match status" value="1"/>
</dbReference>
<dbReference type="InterPro" id="IPR035965">
    <property type="entry name" value="PAS-like_dom_sf"/>
</dbReference>
<dbReference type="PROSITE" id="PS50112">
    <property type="entry name" value="PAS"/>
    <property type="match status" value="1"/>
</dbReference>
<accession>A0AAW3ZQF2</accession>
<dbReference type="InterPro" id="IPR000014">
    <property type="entry name" value="PAS"/>
</dbReference>
<keyword evidence="2" id="KW-0812">Transmembrane</keyword>
<keyword evidence="1" id="KW-0802">TPR repeat</keyword>
<feature type="transmembrane region" description="Helical" evidence="2">
    <location>
        <begin position="407"/>
        <end position="425"/>
    </location>
</feature>
<dbReference type="PROSITE" id="PS50005">
    <property type="entry name" value="TPR"/>
    <property type="match status" value="1"/>
</dbReference>
<organism evidence="4 5">
    <name type="scientific">Pseudomarimonas arenosa</name>
    <dbReference type="NCBI Taxonomy" id="2774145"/>
    <lineage>
        <taxon>Bacteria</taxon>
        <taxon>Pseudomonadati</taxon>
        <taxon>Pseudomonadota</taxon>
        <taxon>Gammaproteobacteria</taxon>
        <taxon>Lysobacterales</taxon>
        <taxon>Lysobacteraceae</taxon>
        <taxon>Pseudomarimonas</taxon>
    </lineage>
</organism>
<comment type="caution">
    <text evidence="4">The sequence shown here is derived from an EMBL/GenBank/DDBJ whole genome shotgun (WGS) entry which is preliminary data.</text>
</comment>
<dbReference type="SMART" id="SM00028">
    <property type="entry name" value="TPR"/>
    <property type="match status" value="4"/>
</dbReference>
<dbReference type="Proteomes" id="UP000613768">
    <property type="component" value="Unassembled WGS sequence"/>
</dbReference>
<dbReference type="SUPFAM" id="SSF48452">
    <property type="entry name" value="TPR-like"/>
    <property type="match status" value="2"/>
</dbReference>
<protein>
    <submittedName>
        <fullName evidence="4">Tetratricopeptide repeat protein</fullName>
    </submittedName>
</protein>
<evidence type="ECO:0000256" key="2">
    <source>
        <dbReference type="SAM" id="Phobius"/>
    </source>
</evidence>
<evidence type="ECO:0000256" key="1">
    <source>
        <dbReference type="PROSITE-ProRule" id="PRU00339"/>
    </source>
</evidence>
<evidence type="ECO:0000259" key="3">
    <source>
        <dbReference type="PROSITE" id="PS50112"/>
    </source>
</evidence>
<dbReference type="Gene3D" id="3.30.450.20">
    <property type="entry name" value="PAS domain"/>
    <property type="match status" value="1"/>
</dbReference>
<dbReference type="InterPro" id="IPR013656">
    <property type="entry name" value="PAS_4"/>
</dbReference>
<gene>
    <name evidence="4" type="ORF">IFO71_18620</name>
</gene>
<evidence type="ECO:0000313" key="5">
    <source>
        <dbReference type="Proteomes" id="UP000613768"/>
    </source>
</evidence>
<dbReference type="AlphaFoldDB" id="A0AAW3ZQF2"/>
<keyword evidence="5" id="KW-1185">Reference proteome</keyword>
<dbReference type="Gene3D" id="1.25.40.10">
    <property type="entry name" value="Tetratricopeptide repeat domain"/>
    <property type="match status" value="1"/>
</dbReference>
<keyword evidence="2" id="KW-0472">Membrane</keyword>
<reference evidence="4 5" key="1">
    <citation type="submission" date="2020-09" db="EMBL/GenBank/DDBJ databases">
        <title>Pseudoxanthomonas sp. CAU 1598 isolated from sand of Yaerae Beach.</title>
        <authorList>
            <person name="Kim W."/>
        </authorList>
    </citation>
    <scope>NUCLEOTIDE SEQUENCE [LARGE SCALE GENOMIC DNA]</scope>
    <source>
        <strain evidence="4 5">CAU 1598</strain>
    </source>
</reference>
<dbReference type="EMBL" id="JACYTR010000063">
    <property type="protein sequence ID" value="MBD8527765.1"/>
    <property type="molecule type" value="Genomic_DNA"/>
</dbReference>
<dbReference type="RefSeq" id="WP_192031187.1">
    <property type="nucleotide sequence ID" value="NZ_JACYTR010000063.1"/>
</dbReference>
<sequence>MLAGSTAVAVEASTSAGDGLLEQCRSLRNSDRQAAASICSQALAQAESADARFELRMHLADLAVASAKWQDAEQLLQEAEGELGAVSDRLAEHRLLRRRGMLEFRRGDLARALAHFLRAKEQAKSLADPRAEAISENDLGIVYRRLGEDREALGHWLASLKLKRDSGERDLAATEDNLGNLYKDLGEYSQAEQFLQQAIQGHQSAGRILPSLHSQEALAVLQAERGERAQAEQQLLSIWEQFNGVGAAPDRGRVAQHLARLALQGEQPEQAMRWLQIAKQQWSAAPVPLELSVLEARSLRIAGKAEQAVTLLQAAQPWPEQGAPEAQVEAWRELSTSAEQGGDHELALQASRSAEAMSEKLQRDRHDQRMNALRVRFELAELEHERARLQRLSAEQGLMLETRRRQLISIALGGLSLLAVLIVWFQRRMYRQRLSLQAREAAERRRADRAIREAEALRADLRSIQLGLDEAAEAMLVIDAGGRVRSANQRAADRLQRSLDDLIGSSLGTLFDQQTAAEISRALDQALEAGSDAAARHAPQIDATLAPGVPALRLRVLGLSLEEELGVLALEGLPEASVWVDRMNIAHTQRQAKQPTAAEVEPAFRQGLVDLLNQCLELWERHTQRGRIELAERSGIWRVTIDDGRLRTRTLDRYLALDTLPAKPRWREAVRTAYFILAECELDAERRQALEAEVQRVLSLAGQR</sequence>
<dbReference type="Pfam" id="PF08448">
    <property type="entry name" value="PAS_4"/>
    <property type="match status" value="1"/>
</dbReference>
<dbReference type="InterPro" id="IPR011990">
    <property type="entry name" value="TPR-like_helical_dom_sf"/>
</dbReference>
<proteinExistence type="predicted"/>
<dbReference type="InterPro" id="IPR019734">
    <property type="entry name" value="TPR_rpt"/>
</dbReference>